<evidence type="ECO:0000313" key="1">
    <source>
        <dbReference type="EMBL" id="JAH04159.1"/>
    </source>
</evidence>
<name>A0A0E9PHZ6_ANGAN</name>
<protein>
    <submittedName>
        <fullName evidence="1">Uncharacterized protein</fullName>
    </submittedName>
</protein>
<proteinExistence type="predicted"/>
<accession>A0A0E9PHZ6</accession>
<dbReference type="EMBL" id="GBXM01104418">
    <property type="protein sequence ID" value="JAH04159.1"/>
    <property type="molecule type" value="Transcribed_RNA"/>
</dbReference>
<reference evidence="1" key="2">
    <citation type="journal article" date="2015" name="Fish Shellfish Immunol.">
        <title>Early steps in the European eel (Anguilla anguilla)-Vibrio vulnificus interaction in the gills: Role of the RtxA13 toxin.</title>
        <authorList>
            <person name="Callol A."/>
            <person name="Pajuelo D."/>
            <person name="Ebbesson L."/>
            <person name="Teles M."/>
            <person name="MacKenzie S."/>
            <person name="Amaro C."/>
        </authorList>
    </citation>
    <scope>NUCLEOTIDE SEQUENCE</scope>
</reference>
<sequence>MPLYINGGHFFSYFLGKKFLRREYRDNLFDWIPQINSENINILLV</sequence>
<reference evidence="1" key="1">
    <citation type="submission" date="2014-11" db="EMBL/GenBank/DDBJ databases">
        <authorList>
            <person name="Amaro Gonzalez C."/>
        </authorList>
    </citation>
    <scope>NUCLEOTIDE SEQUENCE</scope>
</reference>
<organism evidence="1">
    <name type="scientific">Anguilla anguilla</name>
    <name type="common">European freshwater eel</name>
    <name type="synonym">Muraena anguilla</name>
    <dbReference type="NCBI Taxonomy" id="7936"/>
    <lineage>
        <taxon>Eukaryota</taxon>
        <taxon>Metazoa</taxon>
        <taxon>Chordata</taxon>
        <taxon>Craniata</taxon>
        <taxon>Vertebrata</taxon>
        <taxon>Euteleostomi</taxon>
        <taxon>Actinopterygii</taxon>
        <taxon>Neopterygii</taxon>
        <taxon>Teleostei</taxon>
        <taxon>Anguilliformes</taxon>
        <taxon>Anguillidae</taxon>
        <taxon>Anguilla</taxon>
    </lineage>
</organism>
<dbReference type="AlphaFoldDB" id="A0A0E9PHZ6"/>